<evidence type="ECO:0000256" key="1">
    <source>
        <dbReference type="ARBA" id="ARBA00006227"/>
    </source>
</evidence>
<evidence type="ECO:0000256" key="4">
    <source>
        <dbReference type="HAMAP-Rule" id="MF_01366"/>
    </source>
</evidence>
<evidence type="ECO:0000313" key="9">
    <source>
        <dbReference type="Proteomes" id="UP001500483"/>
    </source>
</evidence>
<evidence type="ECO:0000256" key="6">
    <source>
        <dbReference type="RuleBase" id="RU003878"/>
    </source>
</evidence>
<dbReference type="NCBIfam" id="TIGR01066">
    <property type="entry name" value="rplM_bact"/>
    <property type="match status" value="1"/>
</dbReference>
<keyword evidence="3 4" id="KW-0687">Ribonucleoprotein</keyword>
<comment type="function">
    <text evidence="4 6">This protein is one of the early assembly proteins of the 50S ribosomal subunit, although it is not seen to bind rRNA by itself. It is important during the early stages of 50S assembly.</text>
</comment>
<dbReference type="Gene3D" id="3.90.1180.10">
    <property type="entry name" value="Ribosomal protein L13"/>
    <property type="match status" value="1"/>
</dbReference>
<keyword evidence="2 4" id="KW-0689">Ribosomal protein</keyword>
<reference evidence="9" key="1">
    <citation type="journal article" date="2019" name="Int. J. Syst. Evol. Microbiol.">
        <title>The Global Catalogue of Microorganisms (GCM) 10K type strain sequencing project: providing services to taxonomists for standard genome sequencing and annotation.</title>
        <authorList>
            <consortium name="The Broad Institute Genomics Platform"/>
            <consortium name="The Broad Institute Genome Sequencing Center for Infectious Disease"/>
            <person name="Wu L."/>
            <person name="Ma J."/>
        </authorList>
    </citation>
    <scope>NUCLEOTIDE SEQUENCE [LARGE SCALE GENOMIC DNA]</scope>
    <source>
        <strain evidence="9">JCM 9687</strain>
    </source>
</reference>
<dbReference type="InterPro" id="IPR005822">
    <property type="entry name" value="Ribosomal_uL13"/>
</dbReference>
<dbReference type="PANTHER" id="PTHR11545:SF2">
    <property type="entry name" value="LARGE RIBOSOMAL SUBUNIT PROTEIN UL13M"/>
    <property type="match status" value="1"/>
</dbReference>
<dbReference type="Pfam" id="PF00572">
    <property type="entry name" value="Ribosomal_L13"/>
    <property type="match status" value="1"/>
</dbReference>
<name>A0ABP6RYA0_9PSEU</name>
<evidence type="ECO:0000256" key="3">
    <source>
        <dbReference type="ARBA" id="ARBA00023274"/>
    </source>
</evidence>
<comment type="subunit">
    <text evidence="4">Part of the 50S ribosomal subunit.</text>
</comment>
<dbReference type="InterPro" id="IPR005823">
    <property type="entry name" value="Ribosomal_uL13_bac-type"/>
</dbReference>
<dbReference type="SUPFAM" id="SSF52161">
    <property type="entry name" value="Ribosomal protein L13"/>
    <property type="match status" value="1"/>
</dbReference>
<evidence type="ECO:0000256" key="5">
    <source>
        <dbReference type="RuleBase" id="RU003877"/>
    </source>
</evidence>
<accession>A0ABP6RYA0</accession>
<evidence type="ECO:0000256" key="2">
    <source>
        <dbReference type="ARBA" id="ARBA00022980"/>
    </source>
</evidence>
<evidence type="ECO:0000256" key="7">
    <source>
        <dbReference type="SAM" id="MobiDB-lite"/>
    </source>
</evidence>
<dbReference type="PANTHER" id="PTHR11545">
    <property type="entry name" value="RIBOSOMAL PROTEIN L13"/>
    <property type="match status" value="1"/>
</dbReference>
<dbReference type="HAMAP" id="MF_01366">
    <property type="entry name" value="Ribosomal_uL13"/>
    <property type="match status" value="1"/>
</dbReference>
<feature type="region of interest" description="Disordered" evidence="7">
    <location>
        <begin position="129"/>
        <end position="149"/>
    </location>
</feature>
<dbReference type="InterPro" id="IPR023563">
    <property type="entry name" value="Ribosomal_uL13_CS"/>
</dbReference>
<sequence length="149" mass="16562">MRTYSPKAGEVTRAWHVIDAEDVVLGRLSTQAALLLRGKHKPTYAPHIDTGDFVVIVNAEKVALTGKKREQAFHYRHSGYPGGLRKQSLGQVLDSKHPERVLEKAIKGMLPKNKLGRAMGKKLKVYAGPEHPHAAQNPQPYQINAKVEK</sequence>
<dbReference type="PROSITE" id="PS00783">
    <property type="entry name" value="RIBOSOMAL_L13"/>
    <property type="match status" value="1"/>
</dbReference>
<gene>
    <name evidence="4 6 8" type="primary">rplM</name>
    <name evidence="8" type="ORF">GCM10020366_54650</name>
</gene>
<comment type="similarity">
    <text evidence="1 4 5">Belongs to the universal ribosomal protein uL13 family.</text>
</comment>
<dbReference type="CDD" id="cd00392">
    <property type="entry name" value="Ribosomal_L13"/>
    <property type="match status" value="1"/>
</dbReference>
<dbReference type="InterPro" id="IPR036899">
    <property type="entry name" value="Ribosomal_uL13_sf"/>
</dbReference>
<protein>
    <recommendedName>
        <fullName evidence="4">Large ribosomal subunit protein uL13</fullName>
    </recommendedName>
</protein>
<proteinExistence type="inferred from homology"/>
<organism evidence="8 9">
    <name type="scientific">Saccharopolyspora gregorii</name>
    <dbReference type="NCBI Taxonomy" id="33914"/>
    <lineage>
        <taxon>Bacteria</taxon>
        <taxon>Bacillati</taxon>
        <taxon>Actinomycetota</taxon>
        <taxon>Actinomycetes</taxon>
        <taxon>Pseudonocardiales</taxon>
        <taxon>Pseudonocardiaceae</taxon>
        <taxon>Saccharopolyspora</taxon>
    </lineage>
</organism>
<dbReference type="EMBL" id="BAAAYK010000038">
    <property type="protein sequence ID" value="GAA3363298.1"/>
    <property type="molecule type" value="Genomic_DNA"/>
</dbReference>
<evidence type="ECO:0000313" key="8">
    <source>
        <dbReference type="EMBL" id="GAA3363298.1"/>
    </source>
</evidence>
<dbReference type="RefSeq" id="WP_224956873.1">
    <property type="nucleotide sequence ID" value="NZ_BAAAYK010000038.1"/>
</dbReference>
<dbReference type="GO" id="GO:0005840">
    <property type="term" value="C:ribosome"/>
    <property type="evidence" value="ECO:0007669"/>
    <property type="project" value="UniProtKB-KW"/>
</dbReference>
<dbReference type="PIRSF" id="PIRSF002181">
    <property type="entry name" value="Ribosomal_L13"/>
    <property type="match status" value="1"/>
</dbReference>
<keyword evidence="9" id="KW-1185">Reference proteome</keyword>
<comment type="caution">
    <text evidence="8">The sequence shown here is derived from an EMBL/GenBank/DDBJ whole genome shotgun (WGS) entry which is preliminary data.</text>
</comment>
<dbReference type="Proteomes" id="UP001500483">
    <property type="component" value="Unassembled WGS sequence"/>
</dbReference>